<dbReference type="EMBL" id="JACIFO010000003">
    <property type="protein sequence ID" value="MBB4118731.1"/>
    <property type="molecule type" value="Genomic_DNA"/>
</dbReference>
<dbReference type="Pfam" id="PF06170">
    <property type="entry name" value="DUF983"/>
    <property type="match status" value="1"/>
</dbReference>
<keyword evidence="1" id="KW-1133">Transmembrane helix</keyword>
<dbReference type="SUPFAM" id="SSF48695">
    <property type="entry name" value="Multiheme cytochromes"/>
    <property type="match status" value="1"/>
</dbReference>
<keyword evidence="3" id="KW-1185">Reference proteome</keyword>
<keyword evidence="1" id="KW-0472">Membrane</keyword>
<feature type="transmembrane region" description="Helical" evidence="1">
    <location>
        <begin position="57"/>
        <end position="84"/>
    </location>
</feature>
<accession>A0A840ENU1</accession>
<feature type="transmembrane region" description="Helical" evidence="1">
    <location>
        <begin position="90"/>
        <end position="109"/>
    </location>
</feature>
<evidence type="ECO:0000313" key="3">
    <source>
        <dbReference type="Proteomes" id="UP000553034"/>
    </source>
</evidence>
<organism evidence="2 3">
    <name type="scientific">Mesonia hippocampi</name>
    <dbReference type="NCBI Taxonomy" id="1628250"/>
    <lineage>
        <taxon>Bacteria</taxon>
        <taxon>Pseudomonadati</taxon>
        <taxon>Bacteroidota</taxon>
        <taxon>Flavobacteriia</taxon>
        <taxon>Flavobacteriales</taxon>
        <taxon>Flavobacteriaceae</taxon>
        <taxon>Mesonia</taxon>
    </lineage>
</organism>
<protein>
    <submittedName>
        <fullName evidence="2">Uncharacterized protein (DUF983 family)</fullName>
    </submittedName>
</protein>
<dbReference type="Proteomes" id="UP000553034">
    <property type="component" value="Unassembled WGS sequence"/>
</dbReference>
<comment type="caution">
    <text evidence="2">The sequence shown here is derived from an EMBL/GenBank/DDBJ whole genome shotgun (WGS) entry which is preliminary data.</text>
</comment>
<evidence type="ECO:0000313" key="2">
    <source>
        <dbReference type="EMBL" id="MBB4118731.1"/>
    </source>
</evidence>
<name>A0A840ENU1_9FLAO</name>
<evidence type="ECO:0000256" key="1">
    <source>
        <dbReference type="SAM" id="Phobius"/>
    </source>
</evidence>
<dbReference type="InterPro" id="IPR009325">
    <property type="entry name" value="DUF983"/>
</dbReference>
<dbReference type="RefSeq" id="WP_183477092.1">
    <property type="nucleotide sequence ID" value="NZ_JACIFO010000003.1"/>
</dbReference>
<gene>
    <name evidence="2" type="ORF">GGR32_001011</name>
</gene>
<dbReference type="AlphaFoldDB" id="A0A840ENU1"/>
<sequence length="133" mass="15330">MSFLKGTKLYSIFTGTCPVCHQEAMYKKSNPYRLGAIYNMHERCSHCHTKYKIEPSFFYGAMYVSYGVGVAFAVAAFIISYYFIGTSLMTSFYAIMGTLVVFMPVIMRLSRNIWINFFLHYDETKVKSASHNE</sequence>
<keyword evidence="1" id="KW-0812">Transmembrane</keyword>
<proteinExistence type="predicted"/>
<reference evidence="2 3" key="1">
    <citation type="submission" date="2020-08" db="EMBL/GenBank/DDBJ databases">
        <title>Genomic Encyclopedia of Type Strains, Phase IV (KMG-IV): sequencing the most valuable type-strain genomes for metagenomic binning, comparative biology and taxonomic classification.</title>
        <authorList>
            <person name="Goeker M."/>
        </authorList>
    </citation>
    <scope>NUCLEOTIDE SEQUENCE [LARGE SCALE GENOMIC DNA]</scope>
    <source>
        <strain evidence="2 3">DSM 29568</strain>
    </source>
</reference>
<dbReference type="InterPro" id="IPR036280">
    <property type="entry name" value="Multihaem_cyt_sf"/>
</dbReference>